<accession>A0A918WV47</accession>
<dbReference type="AlphaFoldDB" id="A0A918WV47"/>
<keyword evidence="1" id="KW-0732">Signal</keyword>
<dbReference type="Proteomes" id="UP000638353">
    <property type="component" value="Unassembled WGS sequence"/>
</dbReference>
<dbReference type="RefSeq" id="WP_229897609.1">
    <property type="nucleotide sequence ID" value="NZ_BMVC01000003.1"/>
</dbReference>
<reference evidence="2" key="2">
    <citation type="submission" date="2020-09" db="EMBL/GenBank/DDBJ databases">
        <authorList>
            <person name="Sun Q."/>
            <person name="Ohkuma M."/>
        </authorList>
    </citation>
    <scope>NUCLEOTIDE SEQUENCE</scope>
    <source>
        <strain evidence="2">JCM 4637</strain>
    </source>
</reference>
<evidence type="ECO:0000256" key="1">
    <source>
        <dbReference type="SAM" id="SignalP"/>
    </source>
</evidence>
<evidence type="ECO:0000313" key="3">
    <source>
        <dbReference type="Proteomes" id="UP000638353"/>
    </source>
</evidence>
<protein>
    <submittedName>
        <fullName evidence="2">Stress response protein YvgO</fullName>
    </submittedName>
</protein>
<organism evidence="2 3">
    <name type="scientific">Streptomyces finlayi</name>
    <dbReference type="NCBI Taxonomy" id="67296"/>
    <lineage>
        <taxon>Bacteria</taxon>
        <taxon>Bacillati</taxon>
        <taxon>Actinomycetota</taxon>
        <taxon>Actinomycetes</taxon>
        <taxon>Kitasatosporales</taxon>
        <taxon>Streptomycetaceae</taxon>
        <taxon>Streptomyces</taxon>
    </lineage>
</organism>
<name>A0A918WV47_9ACTN</name>
<sequence>MSMKSKRIATLVVSSVVAAGILLPSAAAHAAEAPAPRPAVAQHTAPGDMTIQGAKVDVASAVLDITQKIINIVTDAIERKQNREGYVKSLMEGSFYQSGERYNVMVINNSVSHSTNLRGVVYDAKVSGIHGTYRVLVFESGDFVNHGDGGWINWAFRGWFDRNGGNVTFHRSW</sequence>
<comment type="caution">
    <text evidence="2">The sequence shown here is derived from an EMBL/GenBank/DDBJ whole genome shotgun (WGS) entry which is preliminary data.</text>
</comment>
<dbReference type="EMBL" id="BMVC01000003">
    <property type="protein sequence ID" value="GHC87002.1"/>
    <property type="molecule type" value="Genomic_DNA"/>
</dbReference>
<gene>
    <name evidence="2" type="primary">yvgO</name>
    <name evidence="2" type="ORF">GCM10010334_18460</name>
</gene>
<feature type="chain" id="PRO_5036849594" evidence="1">
    <location>
        <begin position="31"/>
        <end position="173"/>
    </location>
</feature>
<feature type="signal peptide" evidence="1">
    <location>
        <begin position="1"/>
        <end position="30"/>
    </location>
</feature>
<evidence type="ECO:0000313" key="2">
    <source>
        <dbReference type="EMBL" id="GHC87002.1"/>
    </source>
</evidence>
<reference evidence="2" key="1">
    <citation type="journal article" date="2014" name="Int. J. Syst. Evol. Microbiol.">
        <title>Complete genome sequence of Corynebacterium casei LMG S-19264T (=DSM 44701T), isolated from a smear-ripened cheese.</title>
        <authorList>
            <consortium name="US DOE Joint Genome Institute (JGI-PGF)"/>
            <person name="Walter F."/>
            <person name="Albersmeier A."/>
            <person name="Kalinowski J."/>
            <person name="Ruckert C."/>
        </authorList>
    </citation>
    <scope>NUCLEOTIDE SEQUENCE</scope>
    <source>
        <strain evidence="2">JCM 4637</strain>
    </source>
</reference>
<proteinExistence type="predicted"/>